<evidence type="ECO:0000256" key="5">
    <source>
        <dbReference type="ARBA" id="ARBA00022970"/>
    </source>
</evidence>
<organism evidence="10 11">
    <name type="scientific">Siminovitchia acidinfaciens</name>
    <dbReference type="NCBI Taxonomy" id="2321395"/>
    <lineage>
        <taxon>Bacteria</taxon>
        <taxon>Bacillati</taxon>
        <taxon>Bacillota</taxon>
        <taxon>Bacilli</taxon>
        <taxon>Bacillales</taxon>
        <taxon>Bacillaceae</taxon>
        <taxon>Siminovitchia</taxon>
    </lineage>
</organism>
<keyword evidence="6 8" id="KW-1133">Transmembrane helix</keyword>
<evidence type="ECO:0000256" key="6">
    <source>
        <dbReference type="ARBA" id="ARBA00022989"/>
    </source>
</evidence>
<keyword evidence="11" id="KW-1185">Reference proteome</keyword>
<evidence type="ECO:0000313" key="10">
    <source>
        <dbReference type="EMBL" id="RST77179.1"/>
    </source>
</evidence>
<proteinExistence type="inferred from homology"/>
<keyword evidence="3" id="KW-1003">Cell membrane</keyword>
<dbReference type="PANTHER" id="PTHR30614">
    <property type="entry name" value="MEMBRANE COMPONENT OF AMINO ACID ABC TRANSPORTER"/>
    <property type="match status" value="1"/>
</dbReference>
<dbReference type="FunFam" id="1.10.3720.10:FF:000033">
    <property type="entry name" value="Polar amino acid ABC transporter permease"/>
    <property type="match status" value="1"/>
</dbReference>
<dbReference type="InterPro" id="IPR010065">
    <property type="entry name" value="AA_ABC_transptr_permease_3TM"/>
</dbReference>
<gene>
    <name evidence="10" type="ORF">D4T97_001390</name>
</gene>
<dbReference type="Pfam" id="PF00528">
    <property type="entry name" value="BPD_transp_1"/>
    <property type="match status" value="1"/>
</dbReference>
<dbReference type="EMBL" id="QYTV02000001">
    <property type="protein sequence ID" value="RST77179.1"/>
    <property type="molecule type" value="Genomic_DNA"/>
</dbReference>
<evidence type="ECO:0000259" key="9">
    <source>
        <dbReference type="PROSITE" id="PS50928"/>
    </source>
</evidence>
<feature type="transmembrane region" description="Helical" evidence="8">
    <location>
        <begin position="184"/>
        <end position="203"/>
    </location>
</feature>
<evidence type="ECO:0000256" key="7">
    <source>
        <dbReference type="ARBA" id="ARBA00023136"/>
    </source>
</evidence>
<evidence type="ECO:0000313" key="11">
    <source>
        <dbReference type="Proteomes" id="UP000287156"/>
    </source>
</evidence>
<keyword evidence="5" id="KW-0029">Amino-acid transport</keyword>
<keyword evidence="2 8" id="KW-0813">Transport</keyword>
<protein>
    <submittedName>
        <fullName evidence="10">Amino acid ABC transporter permease</fullName>
    </submittedName>
</protein>
<keyword evidence="7 8" id="KW-0472">Membrane</keyword>
<evidence type="ECO:0000256" key="2">
    <source>
        <dbReference type="ARBA" id="ARBA00022448"/>
    </source>
</evidence>
<comment type="subcellular location">
    <subcellularLocation>
        <location evidence="1 8">Cell membrane</location>
        <topology evidence="1 8">Multi-pass membrane protein</topology>
    </subcellularLocation>
</comment>
<dbReference type="AlphaFoldDB" id="A0A429Y6U8"/>
<dbReference type="OrthoDB" id="9805999at2"/>
<dbReference type="PANTHER" id="PTHR30614:SF0">
    <property type="entry name" value="L-CYSTINE TRANSPORT SYSTEM PERMEASE PROTEIN TCYL"/>
    <property type="match status" value="1"/>
</dbReference>
<accession>A0A429Y6U8</accession>
<reference evidence="10" key="1">
    <citation type="submission" date="2018-12" db="EMBL/GenBank/DDBJ databases">
        <authorList>
            <person name="Sun L."/>
            <person name="Chen Z."/>
        </authorList>
    </citation>
    <scope>NUCLEOTIDE SEQUENCE [LARGE SCALE GENOMIC DNA]</scope>
    <source>
        <strain evidence="10">3-2-2</strain>
    </source>
</reference>
<dbReference type="InterPro" id="IPR043429">
    <property type="entry name" value="ArtM/GltK/GlnP/TcyL/YhdX-like"/>
</dbReference>
<dbReference type="Gene3D" id="1.10.3720.10">
    <property type="entry name" value="MetI-like"/>
    <property type="match status" value="1"/>
</dbReference>
<comment type="similarity">
    <text evidence="8">Belongs to the binding-protein-dependent transport system permease family.</text>
</comment>
<evidence type="ECO:0000256" key="3">
    <source>
        <dbReference type="ARBA" id="ARBA00022475"/>
    </source>
</evidence>
<evidence type="ECO:0000256" key="1">
    <source>
        <dbReference type="ARBA" id="ARBA00004651"/>
    </source>
</evidence>
<evidence type="ECO:0000256" key="4">
    <source>
        <dbReference type="ARBA" id="ARBA00022692"/>
    </source>
</evidence>
<dbReference type="SUPFAM" id="SSF161098">
    <property type="entry name" value="MetI-like"/>
    <property type="match status" value="1"/>
</dbReference>
<dbReference type="PROSITE" id="PS50928">
    <property type="entry name" value="ABC_TM1"/>
    <property type="match status" value="1"/>
</dbReference>
<dbReference type="InterPro" id="IPR000515">
    <property type="entry name" value="MetI-like"/>
</dbReference>
<dbReference type="GO" id="GO:0022857">
    <property type="term" value="F:transmembrane transporter activity"/>
    <property type="evidence" value="ECO:0007669"/>
    <property type="project" value="InterPro"/>
</dbReference>
<dbReference type="GO" id="GO:0006865">
    <property type="term" value="P:amino acid transport"/>
    <property type="evidence" value="ECO:0007669"/>
    <property type="project" value="UniProtKB-KW"/>
</dbReference>
<feature type="transmembrane region" description="Helical" evidence="8">
    <location>
        <begin position="51"/>
        <end position="72"/>
    </location>
</feature>
<name>A0A429Y6U8_9BACI</name>
<feature type="transmembrane region" description="Helical" evidence="8">
    <location>
        <begin position="17"/>
        <end position="39"/>
    </location>
</feature>
<comment type="caution">
    <text evidence="10">The sequence shown here is derived from an EMBL/GenBank/DDBJ whole genome shotgun (WGS) entry which is preliminary data.</text>
</comment>
<evidence type="ECO:0000256" key="8">
    <source>
        <dbReference type="RuleBase" id="RU363032"/>
    </source>
</evidence>
<sequence>MFSAIEFLPLLLKGTLITLQITFISLAISLVFGVFVALARISNIFILNKIASVYISIIRGTPLLVQLMYVYFVLPELGLKLTPFASAIIGLALYESAYLAEIYRGGIQSVAKGQLEAAYAIGMNYSQAMKRVILPQAFKNVLPAVGNSAILLLKNSSLTSFIAVNELMHTGELLATSTFRSLEIFTLVAAIYWILHYPMTILVKQMERKMDIDSSQRS</sequence>
<dbReference type="NCBIfam" id="TIGR01726">
    <property type="entry name" value="HEQRo_perm_3TM"/>
    <property type="match status" value="1"/>
</dbReference>
<feature type="domain" description="ABC transmembrane type-1" evidence="9">
    <location>
        <begin position="15"/>
        <end position="203"/>
    </location>
</feature>
<dbReference type="InterPro" id="IPR035906">
    <property type="entry name" value="MetI-like_sf"/>
</dbReference>
<dbReference type="GO" id="GO:0043190">
    <property type="term" value="C:ATP-binding cassette (ABC) transporter complex"/>
    <property type="evidence" value="ECO:0007669"/>
    <property type="project" value="InterPro"/>
</dbReference>
<dbReference type="RefSeq" id="WP_126046929.1">
    <property type="nucleotide sequence ID" value="NZ_QYTV02000001.1"/>
</dbReference>
<keyword evidence="4 8" id="KW-0812">Transmembrane</keyword>
<dbReference type="Proteomes" id="UP000287156">
    <property type="component" value="Unassembled WGS sequence"/>
</dbReference>
<dbReference type="CDD" id="cd06261">
    <property type="entry name" value="TM_PBP2"/>
    <property type="match status" value="1"/>
</dbReference>